<reference evidence="2 3" key="2">
    <citation type="submission" date="2018-11" db="EMBL/GenBank/DDBJ databases">
        <authorList>
            <consortium name="Pathogen Informatics"/>
        </authorList>
    </citation>
    <scope>NUCLEOTIDE SEQUENCE [LARGE SCALE GENOMIC DNA]</scope>
</reference>
<protein>
    <submittedName>
        <fullName evidence="4">VHL domain-containing protein</fullName>
    </submittedName>
</protein>
<dbReference type="InterPro" id="IPR036208">
    <property type="entry name" value="VHL_sf"/>
</dbReference>
<dbReference type="Proteomes" id="UP000276776">
    <property type="component" value="Unassembled WGS sequence"/>
</dbReference>
<proteinExistence type="predicted"/>
<sequence>MSFDEAAIDSYLSRVISLFTYRSRPSSDDIQVYFTNTTGDIVILCWVNHEGEIIRYMNLGPDQTASVITFTGHYWIALFVHGLPAHFLPNRSEAYLVVRTHRYRAEQVYITRRGFYFCHLCTTRDFVESFRADINEMKMGKVKSNMSVKKPRKTEAWTKKSWKKPEKKLWSKDEIICILKNEEGDVFPKQLFKIFANGQIDLCLQVISELSMEFSDFKLSEVFLTYLKKEFVTMSTLSAFNNAKRWIEYISNNASGIRNHCLLLKQLVRCTNLLQNQQLISLLCEALPLTYQKLCDRNQYFMASTIAEILLYVIVISASYCDQCDLNALWSIWCKLRSTKECVGLAHFHLCTVLVSISLDLDYSHHMQLFVESSIHDLEEDEDFALNHKKQFFILLEANLGPVLTRCQLNQREQLLNILIAYTVEDNSLLSLVRKVFSHSELLNTHSQILQQFIGCLLLNLSSSVNESSQQNENVKEWIEKSGAALLKELENHQNEIEFWKTMITSIPVPYHNLITGKNFHQIIQVIYHNDFPFTALSTSCQVAVFCLSISLLSCIPSEIFDLVMEKVLSVMRYQPKLFRDLLSSCDVKIMKKYIKIFLCYGYSSPFSENAQNLVKELLLSSSDHNVLFTKCDAVLKKTARKLSVEERHYFIKPVCDAVSEFSDKVTAERYNSYRIYIEKVFVFLNEMVSPFNCSGPTKWPILKTALSLLQVLRDIRSMGVITNEEGVQYVTEHIETADEICKNIWKDPENLVKLGKAKPDQLLELSKMSVDWMVKKGKVKRLLSSKYSKNFEFYDEATMNNIISSSSEVQASLHPLCSLKTLLHSFPDGMPAIQKFPVYYALVKQTDESKRKLLLTSLNDVLEVVTSYTENNYLTVIRFLQLILPIVTGHEYEKNFITFCLTALVINVTKLTADFVALSSALSLLLDCLRFGAQSVINDQCSLYAKLFVTLTRAVQKYAKDTLSADSEITRHLSYKLAKIAHMMMKFERSFSRIAPFILSECLEDAKYVPLALFWIFSMCDDHSIALLTTNLPPLQKARLAHLSLHFSKIKKAVV</sequence>
<accession>A0A0N5D0F4</accession>
<organism evidence="4">
    <name type="scientific">Thelazia callipaeda</name>
    <name type="common">Oriental eyeworm</name>
    <name type="synonym">Parasitic nematode</name>
    <dbReference type="NCBI Taxonomy" id="103827"/>
    <lineage>
        <taxon>Eukaryota</taxon>
        <taxon>Metazoa</taxon>
        <taxon>Ecdysozoa</taxon>
        <taxon>Nematoda</taxon>
        <taxon>Chromadorea</taxon>
        <taxon>Rhabditida</taxon>
        <taxon>Spirurina</taxon>
        <taxon>Spiruromorpha</taxon>
        <taxon>Thelazioidea</taxon>
        <taxon>Thelaziidae</taxon>
        <taxon>Thelazia</taxon>
    </lineage>
</organism>
<dbReference type="AlphaFoldDB" id="A0A0N5D0F4"/>
<keyword evidence="3" id="KW-1185">Reference proteome</keyword>
<gene>
    <name evidence="2" type="ORF">TCLT_LOCUS6265</name>
</gene>
<dbReference type="InterPro" id="IPR024053">
    <property type="entry name" value="VHL_beta_dom"/>
</dbReference>
<evidence type="ECO:0000313" key="4">
    <source>
        <dbReference type="WBParaSite" id="TCLT_0000627601-mRNA-1"/>
    </source>
</evidence>
<reference evidence="4" key="1">
    <citation type="submission" date="2017-02" db="UniProtKB">
        <authorList>
            <consortium name="WormBaseParasite"/>
        </authorList>
    </citation>
    <scope>IDENTIFICATION</scope>
</reference>
<dbReference type="Gene3D" id="2.60.40.780">
    <property type="entry name" value="von Hippel-Lindau disease tumour suppressor, beta domain"/>
    <property type="match status" value="1"/>
</dbReference>
<dbReference type="Pfam" id="PF01847">
    <property type="entry name" value="VHL"/>
    <property type="match status" value="1"/>
</dbReference>
<evidence type="ECO:0000259" key="1">
    <source>
        <dbReference type="Pfam" id="PF01847"/>
    </source>
</evidence>
<dbReference type="WBParaSite" id="TCLT_0000627601-mRNA-1">
    <property type="protein sequence ID" value="TCLT_0000627601-mRNA-1"/>
    <property type="gene ID" value="TCLT_0000627601"/>
</dbReference>
<evidence type="ECO:0000313" key="2">
    <source>
        <dbReference type="EMBL" id="VDN03599.1"/>
    </source>
</evidence>
<dbReference type="SUPFAM" id="SSF49468">
    <property type="entry name" value="VHL"/>
    <property type="match status" value="1"/>
</dbReference>
<dbReference type="InterPro" id="IPR037140">
    <property type="entry name" value="VHL_beta_dom_sf"/>
</dbReference>
<feature type="domain" description="von Hippel-Lindau disease tumour suppressor beta" evidence="1">
    <location>
        <begin position="22"/>
        <end position="76"/>
    </location>
</feature>
<dbReference type="EMBL" id="UYYF01004403">
    <property type="protein sequence ID" value="VDN03599.1"/>
    <property type="molecule type" value="Genomic_DNA"/>
</dbReference>
<dbReference type="OMA" id="HFNLCTV"/>
<evidence type="ECO:0000313" key="3">
    <source>
        <dbReference type="Proteomes" id="UP000276776"/>
    </source>
</evidence>
<name>A0A0N5D0F4_THECL</name>
<dbReference type="OrthoDB" id="5839236at2759"/>